<protein>
    <submittedName>
        <fullName evidence="1">Uncharacterized protein</fullName>
    </submittedName>
</protein>
<comment type="caution">
    <text evidence="1">The sequence shown here is derived from an EMBL/GenBank/DDBJ whole genome shotgun (WGS) entry which is preliminary data.</text>
</comment>
<gene>
    <name evidence="1" type="ORF">BP5796_06557</name>
</gene>
<reference evidence="1 2" key="1">
    <citation type="journal article" date="2018" name="IMA Fungus">
        <title>IMA Genome-F 9: Draft genome sequence of Annulohypoxylon stygium, Aspergillus mulundensis, Berkeleyomyces basicola (syn. Thielaviopsis basicola), Ceratocystis smalleyi, two Cercospora beticola strains, Coleophoma cylindrospora, Fusarium fracticaudum, Phialophora cf. hyalina, and Morchella septimelata.</title>
        <authorList>
            <person name="Wingfield B.D."/>
            <person name="Bills G.F."/>
            <person name="Dong Y."/>
            <person name="Huang W."/>
            <person name="Nel W.J."/>
            <person name="Swalarsk-Parry B.S."/>
            <person name="Vaghefi N."/>
            <person name="Wilken P.M."/>
            <person name="An Z."/>
            <person name="de Beer Z.W."/>
            <person name="De Vos L."/>
            <person name="Chen L."/>
            <person name="Duong T.A."/>
            <person name="Gao Y."/>
            <person name="Hammerbacher A."/>
            <person name="Kikkert J.R."/>
            <person name="Li Y."/>
            <person name="Li H."/>
            <person name="Li K."/>
            <person name="Li Q."/>
            <person name="Liu X."/>
            <person name="Ma X."/>
            <person name="Naidoo K."/>
            <person name="Pethybridge S.J."/>
            <person name="Sun J."/>
            <person name="Steenkamp E.T."/>
            <person name="van der Nest M.A."/>
            <person name="van Wyk S."/>
            <person name="Wingfield M.J."/>
            <person name="Xiong C."/>
            <person name="Yue Q."/>
            <person name="Zhang X."/>
        </authorList>
    </citation>
    <scope>NUCLEOTIDE SEQUENCE [LARGE SCALE GENOMIC DNA]</scope>
    <source>
        <strain evidence="1 2">BP5796</strain>
    </source>
</reference>
<dbReference type="OrthoDB" id="10292008at2759"/>
<dbReference type="EMBL" id="PDLN01000009">
    <property type="protein sequence ID" value="RDW75736.1"/>
    <property type="molecule type" value="Genomic_DNA"/>
</dbReference>
<keyword evidence="2" id="KW-1185">Reference proteome</keyword>
<dbReference type="Proteomes" id="UP000256328">
    <property type="component" value="Unassembled WGS sequence"/>
</dbReference>
<evidence type="ECO:0000313" key="1">
    <source>
        <dbReference type="EMBL" id="RDW75736.1"/>
    </source>
</evidence>
<accession>A0A3D8RP58</accession>
<name>A0A3D8RP58_9HELO</name>
<evidence type="ECO:0000313" key="2">
    <source>
        <dbReference type="Proteomes" id="UP000256328"/>
    </source>
</evidence>
<organism evidence="1 2">
    <name type="scientific">Coleophoma crateriformis</name>
    <dbReference type="NCBI Taxonomy" id="565419"/>
    <lineage>
        <taxon>Eukaryota</taxon>
        <taxon>Fungi</taxon>
        <taxon>Dikarya</taxon>
        <taxon>Ascomycota</taxon>
        <taxon>Pezizomycotina</taxon>
        <taxon>Leotiomycetes</taxon>
        <taxon>Helotiales</taxon>
        <taxon>Dermateaceae</taxon>
        <taxon>Coleophoma</taxon>
    </lineage>
</organism>
<dbReference type="AlphaFoldDB" id="A0A3D8RP58"/>
<sequence length="285" mass="33146">MSFSTTSKRLLPDDNEVKSSINDDVTEYKGQMIIHVNKRERVSEGDDDLPIATNGQRDDNIILLQAVCHIGKLPSEVTQHIFKLAIGGPTAKSWAAGQVIEGFAPNRRLYLDAVQAYVTTNYFDLVRFKHEWRFHLCMDRFTRSQARKLRVFLDHNAPYNLNHMPVLVKKWHIHDFQKLQEVNFQVTATGWLEDSNTVKFLDRWVQCFTNLKRVEITIPITGYGPSAFAPWREHDQHKEIGIMRLNNITGVYGKLAWVPDETQSQGHDEIWFWQAPQDQYLRIPQ</sequence>
<proteinExistence type="predicted"/>